<gene>
    <name evidence="6" type="ORF">PIB30_094061</name>
</gene>
<dbReference type="SUPFAM" id="SSF101936">
    <property type="entry name" value="DNA-binding pseudobarrel domain"/>
    <property type="match status" value="1"/>
</dbReference>
<comment type="subcellular location">
    <subcellularLocation>
        <location evidence="1">Nucleus</location>
    </subcellularLocation>
</comment>
<evidence type="ECO:0000256" key="5">
    <source>
        <dbReference type="ARBA" id="ARBA00023242"/>
    </source>
</evidence>
<keyword evidence="7" id="KW-1185">Reference proteome</keyword>
<accession>A0ABU6WTL3</accession>
<evidence type="ECO:0000313" key="6">
    <source>
        <dbReference type="EMBL" id="MED6189257.1"/>
    </source>
</evidence>
<evidence type="ECO:0000256" key="1">
    <source>
        <dbReference type="ARBA" id="ARBA00004123"/>
    </source>
</evidence>
<protein>
    <submittedName>
        <fullName evidence="6">Uncharacterized protein</fullName>
    </submittedName>
</protein>
<name>A0ABU6WTL3_9FABA</name>
<evidence type="ECO:0000256" key="3">
    <source>
        <dbReference type="ARBA" id="ARBA00023125"/>
    </source>
</evidence>
<keyword evidence="2" id="KW-0805">Transcription regulation</keyword>
<keyword evidence="4" id="KW-0804">Transcription</keyword>
<dbReference type="InterPro" id="IPR015300">
    <property type="entry name" value="DNA-bd_pseudobarrel_sf"/>
</dbReference>
<dbReference type="EMBL" id="JASCZI010183292">
    <property type="protein sequence ID" value="MED6189257.1"/>
    <property type="molecule type" value="Genomic_DNA"/>
</dbReference>
<proteinExistence type="predicted"/>
<evidence type="ECO:0000256" key="4">
    <source>
        <dbReference type="ARBA" id="ARBA00023163"/>
    </source>
</evidence>
<evidence type="ECO:0000256" key="2">
    <source>
        <dbReference type="ARBA" id="ARBA00023015"/>
    </source>
</evidence>
<sequence>MECEFVPPTGRGVSTKGRFFYLEVNPELDMGEIPSLFYKNFKDEMSNNVLFTDETGNQIDLLLEKGQRTAFIVNGLLNLVILYGLKNGGWLKMLYIGNDVFFTVKVMDENMVEKQICTVPFRICLDVKPSVVVPNPIDLSED</sequence>
<evidence type="ECO:0000313" key="7">
    <source>
        <dbReference type="Proteomes" id="UP001341840"/>
    </source>
</evidence>
<keyword evidence="5" id="KW-0539">Nucleus</keyword>
<dbReference type="Proteomes" id="UP001341840">
    <property type="component" value="Unassembled WGS sequence"/>
</dbReference>
<organism evidence="6 7">
    <name type="scientific">Stylosanthes scabra</name>
    <dbReference type="NCBI Taxonomy" id="79078"/>
    <lineage>
        <taxon>Eukaryota</taxon>
        <taxon>Viridiplantae</taxon>
        <taxon>Streptophyta</taxon>
        <taxon>Embryophyta</taxon>
        <taxon>Tracheophyta</taxon>
        <taxon>Spermatophyta</taxon>
        <taxon>Magnoliopsida</taxon>
        <taxon>eudicotyledons</taxon>
        <taxon>Gunneridae</taxon>
        <taxon>Pentapetalae</taxon>
        <taxon>rosids</taxon>
        <taxon>fabids</taxon>
        <taxon>Fabales</taxon>
        <taxon>Fabaceae</taxon>
        <taxon>Papilionoideae</taxon>
        <taxon>50 kb inversion clade</taxon>
        <taxon>dalbergioids sensu lato</taxon>
        <taxon>Dalbergieae</taxon>
        <taxon>Pterocarpus clade</taxon>
        <taxon>Stylosanthes</taxon>
    </lineage>
</organism>
<reference evidence="6 7" key="1">
    <citation type="journal article" date="2023" name="Plants (Basel)">
        <title>Bridging the Gap: Combining Genomics and Transcriptomics Approaches to Understand Stylosanthes scabra, an Orphan Legume from the Brazilian Caatinga.</title>
        <authorList>
            <person name="Ferreira-Neto J.R.C."/>
            <person name="da Silva M.D."/>
            <person name="Binneck E."/>
            <person name="de Melo N.F."/>
            <person name="da Silva R.H."/>
            <person name="de Melo A.L.T.M."/>
            <person name="Pandolfi V."/>
            <person name="Bustamante F.O."/>
            <person name="Brasileiro-Vidal A.C."/>
            <person name="Benko-Iseppon A.M."/>
        </authorList>
    </citation>
    <scope>NUCLEOTIDE SEQUENCE [LARGE SCALE GENOMIC DNA]</scope>
    <source>
        <tissue evidence="6">Leaves</tissue>
    </source>
</reference>
<comment type="caution">
    <text evidence="6">The sequence shown here is derived from an EMBL/GenBank/DDBJ whole genome shotgun (WGS) entry which is preliminary data.</text>
</comment>
<keyword evidence="3" id="KW-0238">DNA-binding</keyword>